<gene>
    <name evidence="3" type="ORF">CMQ_6011</name>
</gene>
<dbReference type="Proteomes" id="UP000007796">
    <property type="component" value="Unassembled WGS sequence"/>
</dbReference>
<dbReference type="EMBL" id="GL629794">
    <property type="protein sequence ID" value="EFX01069.1"/>
    <property type="molecule type" value="Genomic_DNA"/>
</dbReference>
<dbReference type="eggNOG" id="ENOG502T00Z">
    <property type="taxonomic scope" value="Eukaryota"/>
</dbReference>
<organism evidence="4">
    <name type="scientific">Grosmannia clavigera (strain kw1407 / UAMH 11150)</name>
    <name type="common">Blue stain fungus</name>
    <name type="synonym">Graphiocladiella clavigera</name>
    <dbReference type="NCBI Taxonomy" id="655863"/>
    <lineage>
        <taxon>Eukaryota</taxon>
        <taxon>Fungi</taxon>
        <taxon>Dikarya</taxon>
        <taxon>Ascomycota</taxon>
        <taxon>Pezizomycotina</taxon>
        <taxon>Sordariomycetes</taxon>
        <taxon>Sordariomycetidae</taxon>
        <taxon>Ophiostomatales</taxon>
        <taxon>Ophiostomataceae</taxon>
        <taxon>Leptographium</taxon>
    </lineage>
</organism>
<keyword evidence="2" id="KW-0812">Transmembrane</keyword>
<dbReference type="HOGENOM" id="CLU_121070_0_0_1"/>
<keyword evidence="2" id="KW-1133">Transmembrane helix</keyword>
<dbReference type="RefSeq" id="XP_014170551.1">
    <property type="nucleotide sequence ID" value="XM_014315076.1"/>
</dbReference>
<reference evidence="3 4" key="1">
    <citation type="journal article" date="2011" name="Proc. Natl. Acad. Sci. U.S.A.">
        <title>Genome and transcriptome analyses of the mountain pine beetle-fungal symbiont Grosmannia clavigera, a lodgepole pine pathogen.</title>
        <authorList>
            <person name="DiGuistini S."/>
            <person name="Wang Y."/>
            <person name="Liao N.Y."/>
            <person name="Taylor G."/>
            <person name="Tanguay P."/>
            <person name="Feau N."/>
            <person name="Henrissat B."/>
            <person name="Chan S.K."/>
            <person name="Hesse-Orce U."/>
            <person name="Alamouti S.M."/>
            <person name="Tsui C.K.M."/>
            <person name="Docking R.T."/>
            <person name="Levasseur A."/>
            <person name="Haridas S."/>
            <person name="Robertson G."/>
            <person name="Birol I."/>
            <person name="Holt R.A."/>
            <person name="Marra M.A."/>
            <person name="Hamelin R.C."/>
            <person name="Hirst M."/>
            <person name="Jones S.J.M."/>
            <person name="Bohlmann J."/>
            <person name="Breuil C."/>
        </authorList>
    </citation>
    <scope>NUCLEOTIDE SEQUENCE [LARGE SCALE GENOMIC DNA]</scope>
    <source>
        <strain evidence="4">kw1407 / UAMH 11150</strain>
    </source>
</reference>
<dbReference type="AlphaFoldDB" id="F0XLW9"/>
<sequence>MSATSSSSFPLATEDPYTGGGSSSADTSIDNDGGASGSSDGSMSLSRGGLVAIIVVVVAVAIIGVTSAVLFYLAKKREWKIRQSIRKSARRVVNALTPRRSEFPKSAKEGTASNSRGRVRLDDVPPTPRLPVDLEKGFANSDKKKYNFHRK</sequence>
<evidence type="ECO:0000313" key="4">
    <source>
        <dbReference type="Proteomes" id="UP000007796"/>
    </source>
</evidence>
<dbReference type="GeneID" id="25979398"/>
<evidence type="ECO:0000256" key="1">
    <source>
        <dbReference type="SAM" id="MobiDB-lite"/>
    </source>
</evidence>
<evidence type="ECO:0000256" key="2">
    <source>
        <dbReference type="SAM" id="Phobius"/>
    </source>
</evidence>
<name>F0XLW9_GROCL</name>
<keyword evidence="2" id="KW-0472">Membrane</keyword>
<proteinExistence type="predicted"/>
<feature type="compositionally biased region" description="Basic and acidic residues" evidence="1">
    <location>
        <begin position="99"/>
        <end position="108"/>
    </location>
</feature>
<feature type="transmembrane region" description="Helical" evidence="2">
    <location>
        <begin position="50"/>
        <end position="74"/>
    </location>
</feature>
<dbReference type="OrthoDB" id="5425637at2759"/>
<feature type="region of interest" description="Disordered" evidence="1">
    <location>
        <begin position="1"/>
        <end position="41"/>
    </location>
</feature>
<keyword evidence="4" id="KW-1185">Reference proteome</keyword>
<feature type="region of interest" description="Disordered" evidence="1">
    <location>
        <begin position="98"/>
        <end position="135"/>
    </location>
</feature>
<protein>
    <submittedName>
        <fullName evidence="3">Uncharacterized protein</fullName>
    </submittedName>
</protein>
<accession>F0XLW9</accession>
<dbReference type="InParanoid" id="F0XLW9"/>
<feature type="compositionally biased region" description="Polar residues" evidence="1">
    <location>
        <begin position="1"/>
        <end position="10"/>
    </location>
</feature>
<evidence type="ECO:0000313" key="3">
    <source>
        <dbReference type="EMBL" id="EFX01069.1"/>
    </source>
</evidence>